<keyword evidence="2" id="KW-0813">Transport</keyword>
<keyword evidence="6 7" id="KW-0472">Membrane</keyword>
<dbReference type="Gene3D" id="3.30.70.1450">
    <property type="entry name" value="Regulator of K+ conductance, C-terminal domain"/>
    <property type="match status" value="2"/>
</dbReference>
<organism evidence="9 10">
    <name type="scientific">Thiolapillus brandeum</name>
    <dbReference type="NCBI Taxonomy" id="1076588"/>
    <lineage>
        <taxon>Bacteria</taxon>
        <taxon>Pseudomonadati</taxon>
        <taxon>Pseudomonadota</taxon>
        <taxon>Gammaproteobacteria</taxon>
        <taxon>Chromatiales</taxon>
        <taxon>Sedimenticolaceae</taxon>
        <taxon>Thiolapillus</taxon>
    </lineage>
</organism>
<dbReference type="PANTHER" id="PTHR43652:SF2">
    <property type="entry name" value="BASIC AMINO ACID ANTIPORTER YFCC-RELATED"/>
    <property type="match status" value="1"/>
</dbReference>
<evidence type="ECO:0000256" key="2">
    <source>
        <dbReference type="ARBA" id="ARBA00022448"/>
    </source>
</evidence>
<dbReference type="GO" id="GO:0005886">
    <property type="term" value="C:plasma membrane"/>
    <property type="evidence" value="ECO:0007669"/>
    <property type="project" value="TreeGrafter"/>
</dbReference>
<feature type="transmembrane region" description="Helical" evidence="7">
    <location>
        <begin position="60"/>
        <end position="78"/>
    </location>
</feature>
<dbReference type="GO" id="GO:0008324">
    <property type="term" value="F:monoatomic cation transmembrane transporter activity"/>
    <property type="evidence" value="ECO:0007669"/>
    <property type="project" value="InterPro"/>
</dbReference>
<dbReference type="OrthoDB" id="9809303at2"/>
<feature type="transmembrane region" description="Helical" evidence="7">
    <location>
        <begin position="12"/>
        <end position="29"/>
    </location>
</feature>
<evidence type="ECO:0000256" key="7">
    <source>
        <dbReference type="SAM" id="Phobius"/>
    </source>
</evidence>
<evidence type="ECO:0000256" key="3">
    <source>
        <dbReference type="ARBA" id="ARBA00022692"/>
    </source>
</evidence>
<feature type="transmembrane region" description="Helical" evidence="7">
    <location>
        <begin position="594"/>
        <end position="614"/>
    </location>
</feature>
<dbReference type="AlphaFoldDB" id="A0A7U6GIG1"/>
<dbReference type="SUPFAM" id="SSF116726">
    <property type="entry name" value="TrkA C-terminal domain-like"/>
    <property type="match status" value="2"/>
</dbReference>
<sequence>MSEKPSSQLPLKQIISAGISILVAVGLAMVSPSTEIAWVVSILVLTIYLFAFEIVDVDVAAVVIMVLLGLTSLLAPLMGLEKGLVDNQHLFDGFGSNAVMSIIAVMIIGAGLDKTGLMSKVAAFILKIGGTTEKRIIPIISGTVAFISSFMQNVGAAALFLPVVSRISARSGIPLSRLLMPMGFCAILGGTVTLVGSSPLILLNDLMATSNQALPPDQQMQPWGLFSVTPVGVVLVLTGILYFIVAGRFVLPVTNTEKDGSSTTASSTMDYLHNTYGIDYALYEVVVPETSPLIGKKLDDVETTYRIRIIATKRSGQETRVGPNTIARDTEFEAGMVLGIVAAPEHLDHFVEKYDLKKRDSLRTFAESLAATKAGIAEIVIPPGSHLIGKSARDVWMRKVYGIAMVALHRNGKTLGEGDNIRDLPLQAGDTLVVHTAWDNLTRLKKDRNFVVVTTEFPQEEERPHKLGWAAIFFSIALSLVLFSNLRLSVSLLVGAVGMVLSGVLKIEEAYEAVSWKTVFLLASLIPLGLAVETSGTARWIAEQTLSVVGHMPIWVIQLAVATLSTFFTLVMSNVGATVLLVPLAVNIALGIPGANPAVFALIVAISTSNSFLIPTHQVNALIMGPGGYKVKDFMRAGGVMTILFLVVAIAVMNVVF</sequence>
<dbReference type="Pfam" id="PF02080">
    <property type="entry name" value="TrkA_C"/>
    <property type="match status" value="2"/>
</dbReference>
<feature type="transmembrane region" description="Helical" evidence="7">
    <location>
        <begin position="519"/>
        <end position="542"/>
    </location>
</feature>
<evidence type="ECO:0000256" key="6">
    <source>
        <dbReference type="ARBA" id="ARBA00023136"/>
    </source>
</evidence>
<keyword evidence="3 7" id="KW-0812">Transmembrane</keyword>
<dbReference type="GO" id="GO:0006813">
    <property type="term" value="P:potassium ion transport"/>
    <property type="evidence" value="ECO:0007669"/>
    <property type="project" value="InterPro"/>
</dbReference>
<evidence type="ECO:0000313" key="10">
    <source>
        <dbReference type="Proteomes" id="UP000031631"/>
    </source>
</evidence>
<comment type="subcellular location">
    <subcellularLocation>
        <location evidence="1">Membrane</location>
        <topology evidence="1">Multi-pass membrane protein</topology>
    </subcellularLocation>
</comment>
<accession>A0A7U6GIG1</accession>
<gene>
    <name evidence="9" type="ORF">TBH_C1277</name>
</gene>
<name>A0A7U6GIG1_9GAMM</name>
<evidence type="ECO:0000259" key="8">
    <source>
        <dbReference type="PROSITE" id="PS51202"/>
    </source>
</evidence>
<evidence type="ECO:0000256" key="1">
    <source>
        <dbReference type="ARBA" id="ARBA00004141"/>
    </source>
</evidence>
<feature type="transmembrane region" description="Helical" evidence="7">
    <location>
        <begin position="223"/>
        <end position="245"/>
    </location>
</feature>
<dbReference type="InterPro" id="IPR051679">
    <property type="entry name" value="DASS-Related_Transporters"/>
</dbReference>
<keyword evidence="10" id="KW-1185">Reference proteome</keyword>
<evidence type="ECO:0000313" key="9">
    <source>
        <dbReference type="EMBL" id="BAO44202.1"/>
    </source>
</evidence>
<dbReference type="Proteomes" id="UP000031631">
    <property type="component" value="Chromosome"/>
</dbReference>
<keyword evidence="5 7" id="KW-1133">Transmembrane helix</keyword>
<proteinExistence type="predicted"/>
<dbReference type="KEGG" id="tbn:TBH_C1277"/>
<dbReference type="InterPro" id="IPR004680">
    <property type="entry name" value="Cit_transptr-like_dom"/>
</dbReference>
<feature type="transmembrane region" description="Helical" evidence="7">
    <location>
        <begin position="136"/>
        <end position="161"/>
    </location>
</feature>
<feature type="domain" description="RCK C-terminal" evidence="8">
    <location>
        <begin position="364"/>
        <end position="450"/>
    </location>
</feature>
<dbReference type="InterPro" id="IPR006037">
    <property type="entry name" value="RCK_C"/>
</dbReference>
<reference evidence="9 10" key="1">
    <citation type="journal article" date="2014" name="PLoS ONE">
        <title>Physiological and genomic features of a novel sulfur-oxidizing gammaproteobacterium belonging to a previously uncultivated symbiotic lineage isolated from a hydrothermal vent.</title>
        <authorList>
            <person name="Nunoura T."/>
            <person name="Takaki Y."/>
            <person name="Kazama H."/>
            <person name="Kakuta J."/>
            <person name="Shimamura S."/>
            <person name="Makita H."/>
            <person name="Hirai M."/>
            <person name="Miyazaki M."/>
            <person name="Takai K."/>
        </authorList>
    </citation>
    <scope>NUCLEOTIDE SEQUENCE [LARGE SCALE GENOMIC DNA]</scope>
    <source>
        <strain evidence="9 10">Hiromi1</strain>
    </source>
</reference>
<feature type="transmembrane region" description="Helical" evidence="7">
    <location>
        <begin position="634"/>
        <end position="656"/>
    </location>
</feature>
<dbReference type="Pfam" id="PF03600">
    <property type="entry name" value="CitMHS"/>
    <property type="match status" value="1"/>
</dbReference>
<feature type="transmembrane region" description="Helical" evidence="7">
    <location>
        <begin position="36"/>
        <end position="54"/>
    </location>
</feature>
<dbReference type="PANTHER" id="PTHR43652">
    <property type="entry name" value="BASIC AMINO ACID ANTIPORTER YFCC-RELATED"/>
    <property type="match status" value="1"/>
</dbReference>
<keyword evidence="4" id="KW-0677">Repeat</keyword>
<protein>
    <submittedName>
        <fullName evidence="9">Sulfur-deprivation response protein</fullName>
    </submittedName>
</protein>
<dbReference type="InterPro" id="IPR036721">
    <property type="entry name" value="RCK_C_sf"/>
</dbReference>
<dbReference type="PROSITE" id="PS51202">
    <property type="entry name" value="RCK_C"/>
    <property type="match status" value="2"/>
</dbReference>
<evidence type="ECO:0000256" key="4">
    <source>
        <dbReference type="ARBA" id="ARBA00022737"/>
    </source>
</evidence>
<feature type="domain" description="RCK C-terminal" evidence="8">
    <location>
        <begin position="269"/>
        <end position="356"/>
    </location>
</feature>
<feature type="transmembrane region" description="Helical" evidence="7">
    <location>
        <begin position="490"/>
        <end position="507"/>
    </location>
</feature>
<dbReference type="EMBL" id="AP012273">
    <property type="protein sequence ID" value="BAO44202.1"/>
    <property type="molecule type" value="Genomic_DNA"/>
</dbReference>
<feature type="transmembrane region" description="Helical" evidence="7">
    <location>
        <begin position="554"/>
        <end position="582"/>
    </location>
</feature>
<feature type="transmembrane region" description="Helical" evidence="7">
    <location>
        <begin position="182"/>
        <end position="203"/>
    </location>
</feature>
<evidence type="ECO:0000256" key="5">
    <source>
        <dbReference type="ARBA" id="ARBA00022989"/>
    </source>
</evidence>
<dbReference type="RefSeq" id="WP_041066767.1">
    <property type="nucleotide sequence ID" value="NZ_AP012273.1"/>
</dbReference>
<feature type="transmembrane region" description="Helical" evidence="7">
    <location>
        <begin position="90"/>
        <end position="112"/>
    </location>
</feature>